<feature type="domain" description="DUF8205" evidence="2">
    <location>
        <begin position="71"/>
        <end position="199"/>
    </location>
</feature>
<dbReference type="GeneID" id="64672156"/>
<dbReference type="Pfam" id="PF26632">
    <property type="entry name" value="DUF8205"/>
    <property type="match status" value="1"/>
</dbReference>
<keyword evidence="1" id="KW-0472">Membrane</keyword>
<dbReference type="Proteomes" id="UP001195769">
    <property type="component" value="Unassembled WGS sequence"/>
</dbReference>
<keyword evidence="1" id="KW-0812">Transmembrane</keyword>
<evidence type="ECO:0000256" key="1">
    <source>
        <dbReference type="SAM" id="Phobius"/>
    </source>
</evidence>
<evidence type="ECO:0000259" key="2">
    <source>
        <dbReference type="Pfam" id="PF26632"/>
    </source>
</evidence>
<keyword evidence="1" id="KW-1133">Transmembrane helix</keyword>
<reference evidence="3" key="1">
    <citation type="journal article" date="2020" name="New Phytol.">
        <title>Comparative genomics reveals dynamic genome evolution in host specialist ectomycorrhizal fungi.</title>
        <authorList>
            <person name="Lofgren L.A."/>
            <person name="Nguyen N.H."/>
            <person name="Vilgalys R."/>
            <person name="Ruytinx J."/>
            <person name="Liao H.L."/>
            <person name="Branco S."/>
            <person name="Kuo A."/>
            <person name="LaButti K."/>
            <person name="Lipzen A."/>
            <person name="Andreopoulos W."/>
            <person name="Pangilinan J."/>
            <person name="Riley R."/>
            <person name="Hundley H."/>
            <person name="Na H."/>
            <person name="Barry K."/>
            <person name="Grigoriev I.V."/>
            <person name="Stajich J.E."/>
            <person name="Kennedy P.G."/>
        </authorList>
    </citation>
    <scope>NUCLEOTIDE SEQUENCE</scope>
    <source>
        <strain evidence="3">FC203</strain>
    </source>
</reference>
<dbReference type="EMBL" id="JABBWK010000143">
    <property type="protein sequence ID" value="KAG1890494.1"/>
    <property type="molecule type" value="Genomic_DNA"/>
</dbReference>
<evidence type="ECO:0000313" key="4">
    <source>
        <dbReference type="Proteomes" id="UP001195769"/>
    </source>
</evidence>
<name>A0AAD4HE61_9AGAM</name>
<dbReference type="AlphaFoldDB" id="A0AAD4HE61"/>
<keyword evidence="4" id="KW-1185">Reference proteome</keyword>
<dbReference type="InterPro" id="IPR058518">
    <property type="entry name" value="DUF8205"/>
</dbReference>
<gene>
    <name evidence="3" type="ORF">F5891DRAFT_987090</name>
</gene>
<comment type="caution">
    <text evidence="3">The sequence shown here is derived from an EMBL/GenBank/DDBJ whole genome shotgun (WGS) entry which is preliminary data.</text>
</comment>
<protein>
    <recommendedName>
        <fullName evidence="2">DUF8205 domain-containing protein</fullName>
    </recommendedName>
</protein>
<feature type="transmembrane region" description="Helical" evidence="1">
    <location>
        <begin position="215"/>
        <end position="233"/>
    </location>
</feature>
<accession>A0AAD4HE61</accession>
<proteinExistence type="predicted"/>
<sequence length="234" mass="26738">MFSANPLLMEFLGIEIASHYDLFDDPQIGFDVPFVAHVDIAMEPSNIFHFIGLYFNHMAVGEHLPGMLQREARARYNARGFAKDPVGLVEFISYNCTEGLGNSMTTELFIPAVVLDDARNRKPLFIHIIAVAGTLFCAPSNMTCLEYLNLYIRADVQNQLYLRAKMTKQDREVICAAGRNEDALPVRILRKKMEREHLYANILMQNGQVQPKTRYPLYFFLAFVLGCLFWVFAT</sequence>
<evidence type="ECO:0000313" key="3">
    <source>
        <dbReference type="EMBL" id="KAG1890494.1"/>
    </source>
</evidence>
<organism evidence="3 4">
    <name type="scientific">Suillus fuscotomentosus</name>
    <dbReference type="NCBI Taxonomy" id="1912939"/>
    <lineage>
        <taxon>Eukaryota</taxon>
        <taxon>Fungi</taxon>
        <taxon>Dikarya</taxon>
        <taxon>Basidiomycota</taxon>
        <taxon>Agaricomycotina</taxon>
        <taxon>Agaricomycetes</taxon>
        <taxon>Agaricomycetidae</taxon>
        <taxon>Boletales</taxon>
        <taxon>Suillineae</taxon>
        <taxon>Suillaceae</taxon>
        <taxon>Suillus</taxon>
    </lineage>
</organism>
<dbReference type="RefSeq" id="XP_041217760.1">
    <property type="nucleotide sequence ID" value="XM_041377858.1"/>
</dbReference>